<dbReference type="PROSITE" id="PS50056">
    <property type="entry name" value="TYR_PHOSPHATASE_2"/>
    <property type="match status" value="1"/>
</dbReference>
<sequence>MFMLHALRVSDGILALSALPGGDGDLAGDLQHVSDWQPSVVLALVTADELAAAGARDFGVFVADHGARWEHLPIRDFGIPDDVFEQRWTGVSRVIHNVLEGGGRVLVQCRGGCGRSGMVVLRLMTEAGEAPGDALARLRSVRPCAVETQEQMTWAMAIPRKNGAVPARPRLSLL</sequence>
<name>A0A327XYN9_9RHOB</name>
<evidence type="ECO:0000313" key="2">
    <source>
        <dbReference type="EMBL" id="RAK13217.1"/>
    </source>
</evidence>
<dbReference type="Pfam" id="PF00102">
    <property type="entry name" value="Y_phosphatase"/>
    <property type="match status" value="1"/>
</dbReference>
<proteinExistence type="predicted"/>
<reference evidence="2 3" key="1">
    <citation type="submission" date="2018-06" db="EMBL/GenBank/DDBJ databases">
        <title>Genomic Encyclopedia of Archaeal and Bacterial Type Strains, Phase II (KMG-II): from individual species to whole genera.</title>
        <authorList>
            <person name="Goeker M."/>
        </authorList>
    </citation>
    <scope>NUCLEOTIDE SEQUENCE [LARGE SCALE GENOMIC DNA]</scope>
    <source>
        <strain evidence="2 3">DSM 22011</strain>
    </source>
</reference>
<accession>A0A327XYN9</accession>
<feature type="domain" description="Tyrosine specific protein phosphatases" evidence="1">
    <location>
        <begin position="86"/>
        <end position="153"/>
    </location>
</feature>
<dbReference type="InterPro" id="IPR000242">
    <property type="entry name" value="PTP_cat"/>
</dbReference>
<keyword evidence="3" id="KW-1185">Reference proteome</keyword>
<dbReference type="GO" id="GO:0004725">
    <property type="term" value="F:protein tyrosine phosphatase activity"/>
    <property type="evidence" value="ECO:0007669"/>
    <property type="project" value="InterPro"/>
</dbReference>
<dbReference type="InterPro" id="IPR029021">
    <property type="entry name" value="Prot-tyrosine_phosphatase-like"/>
</dbReference>
<organism evidence="2 3">
    <name type="scientific">Salipiger aestuarii</name>
    <dbReference type="NCBI Taxonomy" id="568098"/>
    <lineage>
        <taxon>Bacteria</taxon>
        <taxon>Pseudomonadati</taxon>
        <taxon>Pseudomonadota</taxon>
        <taxon>Alphaproteobacteria</taxon>
        <taxon>Rhodobacterales</taxon>
        <taxon>Roseobacteraceae</taxon>
        <taxon>Salipiger</taxon>
    </lineage>
</organism>
<dbReference type="OrthoDB" id="9806482at2"/>
<dbReference type="Gene3D" id="3.90.190.10">
    <property type="entry name" value="Protein tyrosine phosphatase superfamily"/>
    <property type="match status" value="1"/>
</dbReference>
<protein>
    <submittedName>
        <fullName evidence="2">Dual specificity protein phosphatase-like protein</fullName>
    </submittedName>
</protein>
<dbReference type="EMBL" id="QLMG01000038">
    <property type="protein sequence ID" value="RAK13217.1"/>
    <property type="molecule type" value="Genomic_DNA"/>
</dbReference>
<dbReference type="AlphaFoldDB" id="A0A327XYN9"/>
<gene>
    <name evidence="2" type="ORF">ATI53_10382</name>
</gene>
<dbReference type="SUPFAM" id="SSF52799">
    <property type="entry name" value="(Phosphotyrosine protein) phosphatases II"/>
    <property type="match status" value="1"/>
</dbReference>
<evidence type="ECO:0000259" key="1">
    <source>
        <dbReference type="PROSITE" id="PS50056"/>
    </source>
</evidence>
<comment type="caution">
    <text evidence="2">The sequence shown here is derived from an EMBL/GenBank/DDBJ whole genome shotgun (WGS) entry which is preliminary data.</text>
</comment>
<dbReference type="InterPro" id="IPR000387">
    <property type="entry name" value="Tyr_Pase_dom"/>
</dbReference>
<evidence type="ECO:0000313" key="3">
    <source>
        <dbReference type="Proteomes" id="UP000249165"/>
    </source>
</evidence>
<dbReference type="Proteomes" id="UP000249165">
    <property type="component" value="Unassembled WGS sequence"/>
</dbReference>